<evidence type="ECO:0000256" key="5">
    <source>
        <dbReference type="ARBA" id="ARBA00023277"/>
    </source>
</evidence>
<dbReference type="InterPro" id="IPR023214">
    <property type="entry name" value="HAD_sf"/>
</dbReference>
<gene>
    <name evidence="6" type="ORF">J5A65_06335</name>
</gene>
<keyword evidence="7" id="KW-1185">Reference proteome</keyword>
<keyword evidence="3" id="KW-0479">Metal-binding</keyword>
<dbReference type="PANTHER" id="PTHR46193">
    <property type="entry name" value="6-PHOSPHOGLUCONATE PHOSPHATASE"/>
    <property type="match status" value="1"/>
</dbReference>
<accession>A0ABX7Y9B4</accession>
<sequence>MQFSAFDAYLFDLDGVITPTAEVHMKAWAEMFNAFLAGFPGQLPWTDADYFAHVDGKPRYDGVRDFLSSRGIELPEGSPQDAAAEQSICGLGNRKNETFNEIIRRDGVAPYPGSKALIEALQARGAGLAVVSSSRNAVPVLRSAGLADAFPVIVDGNVAGKQGLAGKPSPDTFRYAAGLLCVEEPRAVVIEDALSGVAAGAAGGFGLVVGVDRGVGAAALRQAGAGLVVSDLGELVA</sequence>
<keyword evidence="4" id="KW-0460">Magnesium</keyword>
<comment type="similarity">
    <text evidence="2">Belongs to the HAD-like hydrolase superfamily. CbbY/CbbZ/Gph/YieH family.</text>
</comment>
<protein>
    <submittedName>
        <fullName evidence="6">HAD-IA family hydrolase</fullName>
    </submittedName>
</protein>
<dbReference type="InterPro" id="IPR036412">
    <property type="entry name" value="HAD-like_sf"/>
</dbReference>
<dbReference type="SUPFAM" id="SSF56784">
    <property type="entry name" value="HAD-like"/>
    <property type="match status" value="1"/>
</dbReference>
<comment type="cofactor">
    <cofactor evidence="1">
        <name>Mg(2+)</name>
        <dbReference type="ChEBI" id="CHEBI:18420"/>
    </cofactor>
</comment>
<keyword evidence="5" id="KW-0119">Carbohydrate metabolism</keyword>
<evidence type="ECO:0000256" key="2">
    <source>
        <dbReference type="ARBA" id="ARBA00006171"/>
    </source>
</evidence>
<evidence type="ECO:0000256" key="4">
    <source>
        <dbReference type="ARBA" id="ARBA00022842"/>
    </source>
</evidence>
<organism evidence="6 7">
    <name type="scientific">Arachnia rubra</name>
    <dbReference type="NCBI Taxonomy" id="1547448"/>
    <lineage>
        <taxon>Bacteria</taxon>
        <taxon>Bacillati</taxon>
        <taxon>Actinomycetota</taxon>
        <taxon>Actinomycetes</taxon>
        <taxon>Propionibacteriales</taxon>
        <taxon>Propionibacteriaceae</taxon>
        <taxon>Arachnia</taxon>
    </lineage>
</organism>
<dbReference type="Gene3D" id="1.10.150.240">
    <property type="entry name" value="Putative phosphatase, domain 2"/>
    <property type="match status" value="1"/>
</dbReference>
<dbReference type="Proteomes" id="UP000678513">
    <property type="component" value="Chromosome"/>
</dbReference>
<reference evidence="6 7" key="1">
    <citation type="submission" date="2021-03" db="EMBL/GenBank/DDBJ databases">
        <title>Human Oral Microbial Genomes.</title>
        <authorList>
            <person name="Johnston C.D."/>
            <person name="Chen T."/>
            <person name="Dewhirst F.E."/>
        </authorList>
    </citation>
    <scope>NUCLEOTIDE SEQUENCE [LARGE SCALE GENOMIC DNA]</scope>
    <source>
        <strain evidence="6 7">DSMZ 100122</strain>
    </source>
</reference>
<dbReference type="InterPro" id="IPR006439">
    <property type="entry name" value="HAD-SF_hydro_IA"/>
</dbReference>
<dbReference type="Gene3D" id="3.40.50.1000">
    <property type="entry name" value="HAD superfamily/HAD-like"/>
    <property type="match status" value="1"/>
</dbReference>
<evidence type="ECO:0000256" key="1">
    <source>
        <dbReference type="ARBA" id="ARBA00001946"/>
    </source>
</evidence>
<proteinExistence type="inferred from homology"/>
<dbReference type="SFLD" id="SFLDS00003">
    <property type="entry name" value="Haloacid_Dehalogenase"/>
    <property type="match status" value="1"/>
</dbReference>
<dbReference type="RefSeq" id="WP_212326740.1">
    <property type="nucleotide sequence ID" value="NZ_AP024463.1"/>
</dbReference>
<keyword evidence="6" id="KW-0378">Hydrolase</keyword>
<dbReference type="PANTHER" id="PTHR46193:SF18">
    <property type="entry name" value="HEXITOL PHOSPHATASE B"/>
    <property type="match status" value="1"/>
</dbReference>
<dbReference type="Pfam" id="PF00702">
    <property type="entry name" value="Hydrolase"/>
    <property type="match status" value="1"/>
</dbReference>
<dbReference type="InterPro" id="IPR023198">
    <property type="entry name" value="PGP-like_dom2"/>
</dbReference>
<evidence type="ECO:0000256" key="3">
    <source>
        <dbReference type="ARBA" id="ARBA00022723"/>
    </source>
</evidence>
<dbReference type="GO" id="GO:0016787">
    <property type="term" value="F:hydrolase activity"/>
    <property type="evidence" value="ECO:0007669"/>
    <property type="project" value="UniProtKB-KW"/>
</dbReference>
<dbReference type="NCBIfam" id="TIGR01509">
    <property type="entry name" value="HAD-SF-IA-v3"/>
    <property type="match status" value="1"/>
</dbReference>
<evidence type="ECO:0000313" key="6">
    <source>
        <dbReference type="EMBL" id="QUC09328.1"/>
    </source>
</evidence>
<dbReference type="InterPro" id="IPR051600">
    <property type="entry name" value="Beta-PGM-like"/>
</dbReference>
<dbReference type="EMBL" id="CP072384">
    <property type="protein sequence ID" value="QUC09328.1"/>
    <property type="molecule type" value="Genomic_DNA"/>
</dbReference>
<dbReference type="SFLD" id="SFLDG01129">
    <property type="entry name" value="C1.5:_HAD__Beta-PGM__Phosphata"/>
    <property type="match status" value="1"/>
</dbReference>
<name>A0ABX7Y9B4_9ACTN</name>
<evidence type="ECO:0000313" key="7">
    <source>
        <dbReference type="Proteomes" id="UP000678513"/>
    </source>
</evidence>